<name>A0ABT0GCW2_9GAMM</name>
<feature type="chain" id="PRO_5046668352" evidence="7">
    <location>
        <begin position="25"/>
        <end position="774"/>
    </location>
</feature>
<evidence type="ECO:0000256" key="3">
    <source>
        <dbReference type="ARBA" id="ARBA00022692"/>
    </source>
</evidence>
<accession>A0ABT0GCW2</accession>
<feature type="transmembrane region" description="Helical" evidence="6">
    <location>
        <begin position="685"/>
        <end position="705"/>
    </location>
</feature>
<feature type="transmembrane region" description="Helical" evidence="6">
    <location>
        <begin position="743"/>
        <end position="767"/>
    </location>
</feature>
<keyword evidence="2" id="KW-1003">Cell membrane</keyword>
<dbReference type="InterPro" id="IPR004869">
    <property type="entry name" value="MMPL_dom"/>
</dbReference>
<dbReference type="PANTHER" id="PTHR33406">
    <property type="entry name" value="MEMBRANE PROTEIN MJ1562-RELATED"/>
    <property type="match status" value="1"/>
</dbReference>
<evidence type="ECO:0000256" key="1">
    <source>
        <dbReference type="ARBA" id="ARBA00004651"/>
    </source>
</evidence>
<keyword evidence="5 6" id="KW-0472">Membrane</keyword>
<evidence type="ECO:0000256" key="7">
    <source>
        <dbReference type="SAM" id="SignalP"/>
    </source>
</evidence>
<keyword evidence="10" id="KW-1185">Reference proteome</keyword>
<feature type="transmembrane region" description="Helical" evidence="6">
    <location>
        <begin position="633"/>
        <end position="652"/>
    </location>
</feature>
<feature type="domain" description="Membrane transport protein MMPL" evidence="8">
    <location>
        <begin position="202"/>
        <end position="390"/>
    </location>
</feature>
<protein>
    <submittedName>
        <fullName evidence="9">MMPL family transporter</fullName>
    </submittedName>
</protein>
<dbReference type="InterPro" id="IPR050545">
    <property type="entry name" value="Mycobact_MmpL"/>
</dbReference>
<dbReference type="Gene3D" id="1.20.1640.10">
    <property type="entry name" value="Multidrug efflux transporter AcrB transmembrane domain"/>
    <property type="match status" value="2"/>
</dbReference>
<feature type="signal peptide" evidence="7">
    <location>
        <begin position="1"/>
        <end position="24"/>
    </location>
</feature>
<evidence type="ECO:0000313" key="9">
    <source>
        <dbReference type="EMBL" id="MCK7592366.1"/>
    </source>
</evidence>
<dbReference type="Proteomes" id="UP001431449">
    <property type="component" value="Unassembled WGS sequence"/>
</dbReference>
<keyword evidence="3 6" id="KW-0812">Transmembrane</keyword>
<sequence length="774" mass="82033">MSARRRAALALLWAVLLAALAAFAAARLQTSGDLRLFMPAAQTTDQRLLLDSLGEGPGSRLLLIALSGAGAEPLADASRALREALDGQGLFRRVLNGEQGAEAFPEDSLPYRYLLSDGLAARPLDAEHLGRALRARLQDLGSPAASLIEPWLARDPTLEMLHLAERWQPAREPERRFDVWFDKAGENALLVAETEAAGFDPEAQQAALRALRAAVDEVAEGTPLRLEVSGPGAFSVLMRERTEGEATRLGLLASAAMILLMGLAYRGWRLPLLGALPLATAALAGLGCVAWLFGSVHGITLAFGFTLIGIALDYPVHLFSHRHAERSAWQDARRIGRTLAAGVVSTCLAYASFLVSGVAGLAQLAAFAIAGLLAAALSTRWLLPALMPAAAGDPGRSAWVMRLDRLPGALPQAPRWATLLAVLALAALLASPRSLWDDNLGRLTPLPQDLVQRDAELRAALRASDVRHLLVLEGTDTEALLQRCEALLPGLDGLVEAGALDDAEPPCRYLPSQRTQLERRAALPDAETLRAALEAAAHNLPFRQEAFAPFLEDVAAAREAAPLGPADLEGSPLGSRLASLLPASEPPVALIGLSGLRDVSALQRFAATSGDDLHLLDMKAASEALAATYRERMLLALSLAFALLLLALAAFLRDLRRVGQVLAPVLLAALCTAAALHLGGVAFNLFHLVALILASGLGLDYALFFQRAGRDPDERRRTLHGIGVCAVSTLLVFGLLASSSVPVLRAIGLTVALGVAFNLLLASQLAAERIDDRP</sequence>
<reference evidence="9" key="1">
    <citation type="submission" date="2022-04" db="EMBL/GenBank/DDBJ databases">
        <title>Lysobacter sp. CAU 1642 isolated from sea sand.</title>
        <authorList>
            <person name="Kim W."/>
        </authorList>
    </citation>
    <scope>NUCLEOTIDE SEQUENCE</scope>
    <source>
        <strain evidence="9">CAU 1642</strain>
    </source>
</reference>
<feature type="transmembrane region" description="Helical" evidence="6">
    <location>
        <begin position="246"/>
        <end position="265"/>
    </location>
</feature>
<evidence type="ECO:0000256" key="4">
    <source>
        <dbReference type="ARBA" id="ARBA00022989"/>
    </source>
</evidence>
<feature type="transmembrane region" description="Helical" evidence="6">
    <location>
        <begin position="272"/>
        <end position="293"/>
    </location>
</feature>
<proteinExistence type="predicted"/>
<dbReference type="SUPFAM" id="SSF82866">
    <property type="entry name" value="Multidrug efflux transporter AcrB transmembrane domain"/>
    <property type="match status" value="2"/>
</dbReference>
<keyword evidence="4 6" id="KW-1133">Transmembrane helix</keyword>
<gene>
    <name evidence="9" type="ORF">M0G41_01635</name>
</gene>
<evidence type="ECO:0000259" key="8">
    <source>
        <dbReference type="Pfam" id="PF03176"/>
    </source>
</evidence>
<comment type="caution">
    <text evidence="9">The sequence shown here is derived from an EMBL/GenBank/DDBJ whole genome shotgun (WGS) entry which is preliminary data.</text>
</comment>
<feature type="transmembrane region" description="Helical" evidence="6">
    <location>
        <begin position="339"/>
        <end position="358"/>
    </location>
</feature>
<evidence type="ECO:0000256" key="5">
    <source>
        <dbReference type="ARBA" id="ARBA00023136"/>
    </source>
</evidence>
<evidence type="ECO:0000256" key="6">
    <source>
        <dbReference type="SAM" id="Phobius"/>
    </source>
</evidence>
<evidence type="ECO:0000313" key="10">
    <source>
        <dbReference type="Proteomes" id="UP001431449"/>
    </source>
</evidence>
<evidence type="ECO:0000256" key="2">
    <source>
        <dbReference type="ARBA" id="ARBA00022475"/>
    </source>
</evidence>
<dbReference type="RefSeq" id="WP_248204481.1">
    <property type="nucleotide sequence ID" value="NZ_JALNMH010000001.1"/>
</dbReference>
<feature type="transmembrane region" description="Helical" evidence="6">
    <location>
        <begin position="299"/>
        <end position="319"/>
    </location>
</feature>
<comment type="subcellular location">
    <subcellularLocation>
        <location evidence="1">Cell membrane</location>
        <topology evidence="1">Multi-pass membrane protein</topology>
    </subcellularLocation>
</comment>
<keyword evidence="7" id="KW-0732">Signal</keyword>
<dbReference type="Pfam" id="PF03176">
    <property type="entry name" value="MMPL"/>
    <property type="match status" value="1"/>
</dbReference>
<dbReference type="PANTHER" id="PTHR33406:SF13">
    <property type="entry name" value="MEMBRANE PROTEIN YDFJ"/>
    <property type="match status" value="1"/>
</dbReference>
<dbReference type="EMBL" id="JALNMH010000001">
    <property type="protein sequence ID" value="MCK7592366.1"/>
    <property type="molecule type" value="Genomic_DNA"/>
</dbReference>
<feature type="transmembrane region" description="Helical" evidence="6">
    <location>
        <begin position="661"/>
        <end position="679"/>
    </location>
</feature>
<feature type="transmembrane region" description="Helical" evidence="6">
    <location>
        <begin position="717"/>
        <end position="737"/>
    </location>
</feature>
<organism evidence="9 10">
    <name type="scientific">Pseudomarimonas salicorniae</name>
    <dbReference type="NCBI Taxonomy" id="2933270"/>
    <lineage>
        <taxon>Bacteria</taxon>
        <taxon>Pseudomonadati</taxon>
        <taxon>Pseudomonadota</taxon>
        <taxon>Gammaproteobacteria</taxon>
        <taxon>Lysobacterales</taxon>
        <taxon>Lysobacteraceae</taxon>
        <taxon>Pseudomarimonas</taxon>
    </lineage>
</organism>